<dbReference type="HAMAP" id="MF_01861">
    <property type="entry name" value="UPF0738"/>
    <property type="match status" value="1"/>
</dbReference>
<name>A0ABW4LJQ5_9BACI</name>
<dbReference type="EMBL" id="JBHUEM010000003">
    <property type="protein sequence ID" value="MFD1735337.1"/>
    <property type="molecule type" value="Genomic_DNA"/>
</dbReference>
<evidence type="ECO:0000256" key="1">
    <source>
        <dbReference type="HAMAP-Rule" id="MF_01861"/>
    </source>
</evidence>
<proteinExistence type="inferred from homology"/>
<evidence type="ECO:0000313" key="3">
    <source>
        <dbReference type="Proteomes" id="UP001597214"/>
    </source>
</evidence>
<dbReference type="Pfam" id="PF19785">
    <property type="entry name" value="UPF0738"/>
    <property type="match status" value="1"/>
</dbReference>
<dbReference type="RefSeq" id="WP_377926437.1">
    <property type="nucleotide sequence ID" value="NZ_JBHUEM010000003.1"/>
</dbReference>
<accession>A0ABW4LJQ5</accession>
<evidence type="ECO:0000313" key="2">
    <source>
        <dbReference type="EMBL" id="MFD1735337.1"/>
    </source>
</evidence>
<comment type="similarity">
    <text evidence="1">Belongs to the UPF0738 family.</text>
</comment>
<reference evidence="3" key="1">
    <citation type="journal article" date="2019" name="Int. J. Syst. Evol. Microbiol.">
        <title>The Global Catalogue of Microorganisms (GCM) 10K type strain sequencing project: providing services to taxonomists for standard genome sequencing and annotation.</title>
        <authorList>
            <consortium name="The Broad Institute Genomics Platform"/>
            <consortium name="The Broad Institute Genome Sequencing Center for Infectious Disease"/>
            <person name="Wu L."/>
            <person name="Ma J."/>
        </authorList>
    </citation>
    <scope>NUCLEOTIDE SEQUENCE [LARGE SCALE GENOMIC DNA]</scope>
    <source>
        <strain evidence="3">CCUG 49339</strain>
    </source>
</reference>
<keyword evidence="3" id="KW-1185">Reference proteome</keyword>
<organism evidence="2 3">
    <name type="scientific">Bacillus salitolerans</name>
    <dbReference type="NCBI Taxonomy" id="1437434"/>
    <lineage>
        <taxon>Bacteria</taxon>
        <taxon>Bacillati</taxon>
        <taxon>Bacillota</taxon>
        <taxon>Bacilli</taxon>
        <taxon>Bacillales</taxon>
        <taxon>Bacillaceae</taxon>
        <taxon>Bacillus</taxon>
    </lineage>
</organism>
<gene>
    <name evidence="2" type="ORF">ACFSCX_02050</name>
</gene>
<comment type="caution">
    <text evidence="2">The sequence shown here is derived from an EMBL/GenBank/DDBJ whole genome shotgun (WGS) entry which is preliminary data.</text>
</comment>
<sequence>MSNKIKINHIEWKSDQLLMYSDDKSGTQKSLTATGRVLADSDDLAFIYILETEQEYVYISIPSDYWIDLKKVMEGNHEVILHIHNETIILEGILEELQYLISNIEGNSNYGTEMVDKVEQIFLAPKNV</sequence>
<protein>
    <recommendedName>
        <fullName evidence="1">UPF0738 protein ACFSCX_02050</fullName>
    </recommendedName>
</protein>
<dbReference type="Proteomes" id="UP001597214">
    <property type="component" value="Unassembled WGS sequence"/>
</dbReference>
<dbReference type="InterPro" id="IPR020908">
    <property type="entry name" value="UPF0738"/>
</dbReference>